<dbReference type="InterPro" id="IPR031887">
    <property type="entry name" value="SDCCAG8"/>
</dbReference>
<dbReference type="GO" id="GO:0001764">
    <property type="term" value="P:neuron migration"/>
    <property type="evidence" value="ECO:0007669"/>
    <property type="project" value="TreeGrafter"/>
</dbReference>
<dbReference type="GO" id="GO:0035148">
    <property type="term" value="P:tube formation"/>
    <property type="evidence" value="ECO:0007669"/>
    <property type="project" value="TreeGrafter"/>
</dbReference>
<accession>A0AAV8ZKL1</accession>
<keyword evidence="3" id="KW-1185">Reference proteome</keyword>
<dbReference type="Proteomes" id="UP001162156">
    <property type="component" value="Unassembled WGS sequence"/>
</dbReference>
<dbReference type="AlphaFoldDB" id="A0AAV8ZKL1"/>
<proteinExistence type="predicted"/>
<name>A0AAV8ZKL1_9CUCU</name>
<evidence type="ECO:0000313" key="3">
    <source>
        <dbReference type="Proteomes" id="UP001162156"/>
    </source>
</evidence>
<comment type="caution">
    <text evidence="2">The sequence shown here is derived from an EMBL/GenBank/DDBJ whole genome shotgun (WGS) entry which is preliminary data.</text>
</comment>
<dbReference type="GO" id="GO:0030010">
    <property type="term" value="P:establishment of cell polarity"/>
    <property type="evidence" value="ECO:0007669"/>
    <property type="project" value="TreeGrafter"/>
</dbReference>
<keyword evidence="1" id="KW-0175">Coiled coil</keyword>
<sequence length="90" mass="10347">MQITLQTDIGVSGAEKSSLEQQISTLQLANERNERQCKQEIGRLQAEIQSLRQRLDRADADLIHSRRENIRLTEQVASLEKEVIKLKSNF</sequence>
<organism evidence="2 3">
    <name type="scientific">Rhamnusium bicolor</name>
    <dbReference type="NCBI Taxonomy" id="1586634"/>
    <lineage>
        <taxon>Eukaryota</taxon>
        <taxon>Metazoa</taxon>
        <taxon>Ecdysozoa</taxon>
        <taxon>Arthropoda</taxon>
        <taxon>Hexapoda</taxon>
        <taxon>Insecta</taxon>
        <taxon>Pterygota</taxon>
        <taxon>Neoptera</taxon>
        <taxon>Endopterygota</taxon>
        <taxon>Coleoptera</taxon>
        <taxon>Polyphaga</taxon>
        <taxon>Cucujiformia</taxon>
        <taxon>Chrysomeloidea</taxon>
        <taxon>Cerambycidae</taxon>
        <taxon>Lepturinae</taxon>
        <taxon>Rhagiini</taxon>
        <taxon>Rhamnusium</taxon>
    </lineage>
</organism>
<dbReference type="EMBL" id="JANEYF010001318">
    <property type="protein sequence ID" value="KAJ8964741.1"/>
    <property type="molecule type" value="Genomic_DNA"/>
</dbReference>
<feature type="coiled-coil region" evidence="1">
    <location>
        <begin position="16"/>
        <end position="89"/>
    </location>
</feature>
<evidence type="ECO:0000256" key="1">
    <source>
        <dbReference type="SAM" id="Coils"/>
    </source>
</evidence>
<dbReference type="GO" id="GO:0007098">
    <property type="term" value="P:centrosome cycle"/>
    <property type="evidence" value="ECO:0007669"/>
    <property type="project" value="InterPro"/>
</dbReference>
<gene>
    <name evidence="2" type="ORF">NQ314_004672</name>
</gene>
<dbReference type="GO" id="GO:0005813">
    <property type="term" value="C:centrosome"/>
    <property type="evidence" value="ECO:0007669"/>
    <property type="project" value="InterPro"/>
</dbReference>
<evidence type="ECO:0000313" key="2">
    <source>
        <dbReference type="EMBL" id="KAJ8964741.1"/>
    </source>
</evidence>
<reference evidence="2" key="1">
    <citation type="journal article" date="2023" name="Insect Mol. Biol.">
        <title>Genome sequencing provides insights into the evolution of gene families encoding plant cell wall-degrading enzymes in longhorned beetles.</title>
        <authorList>
            <person name="Shin N.R."/>
            <person name="Okamura Y."/>
            <person name="Kirsch R."/>
            <person name="Pauchet Y."/>
        </authorList>
    </citation>
    <scope>NUCLEOTIDE SEQUENCE</scope>
    <source>
        <strain evidence="2">RBIC_L_NR</strain>
    </source>
</reference>
<dbReference type="GO" id="GO:0005814">
    <property type="term" value="C:centriole"/>
    <property type="evidence" value="ECO:0007669"/>
    <property type="project" value="TreeGrafter"/>
</dbReference>
<protein>
    <submittedName>
        <fullName evidence="2">Uncharacterized protein</fullName>
    </submittedName>
</protein>
<dbReference type="PANTHER" id="PTHR34343">
    <property type="entry name" value="SEROLOGICALLY DEFINED COLON CANCER ANTIGEN 8"/>
    <property type="match status" value="1"/>
</dbReference>
<dbReference type="Gene3D" id="6.10.250.920">
    <property type="match status" value="1"/>
</dbReference>
<dbReference type="PANTHER" id="PTHR34343:SF1">
    <property type="entry name" value="SEROLOGICALLY DEFINED COLON CANCER ANTIGEN 8"/>
    <property type="match status" value="1"/>
</dbReference>